<dbReference type="Gene3D" id="3.40.1690.10">
    <property type="entry name" value="secretion proteins EscU"/>
    <property type="match status" value="1"/>
</dbReference>
<dbReference type="GO" id="GO:0009306">
    <property type="term" value="P:protein secretion"/>
    <property type="evidence" value="ECO:0007669"/>
    <property type="project" value="InterPro"/>
</dbReference>
<reference evidence="2 3" key="1">
    <citation type="submission" date="2020-08" db="EMBL/GenBank/DDBJ databases">
        <authorList>
            <person name="Ren C."/>
            <person name="Gu Y."/>
            <person name="Xu Y."/>
        </authorList>
    </citation>
    <scope>NUCLEOTIDE SEQUENCE [LARGE SCALE GENOMIC DNA]</scope>
    <source>
        <strain evidence="2 3">LBM18003</strain>
    </source>
</reference>
<dbReference type="KEGG" id="caml:H6X83_08645"/>
<dbReference type="EMBL" id="CP060696">
    <property type="protein sequence ID" value="QNO17030.1"/>
    <property type="molecule type" value="Genomic_DNA"/>
</dbReference>
<evidence type="ECO:0000256" key="1">
    <source>
        <dbReference type="SAM" id="MobiDB-lite"/>
    </source>
</evidence>
<dbReference type="InterPro" id="IPR029025">
    <property type="entry name" value="T3SS_substrate_exporter_C"/>
</dbReference>
<dbReference type="PANTHER" id="PTHR30531:SF12">
    <property type="entry name" value="FLAGELLAR BIOSYNTHETIC PROTEIN FLHB"/>
    <property type="match status" value="1"/>
</dbReference>
<dbReference type="InterPro" id="IPR006135">
    <property type="entry name" value="T3SS_substrate_exporter"/>
</dbReference>
<evidence type="ECO:0000313" key="3">
    <source>
        <dbReference type="Proteomes" id="UP000516046"/>
    </source>
</evidence>
<dbReference type="SUPFAM" id="SSF160544">
    <property type="entry name" value="EscU C-terminal domain-like"/>
    <property type="match status" value="1"/>
</dbReference>
<dbReference type="RefSeq" id="WP_212506097.1">
    <property type="nucleotide sequence ID" value="NZ_CP060696.1"/>
</dbReference>
<keyword evidence="3" id="KW-1185">Reference proteome</keyword>
<dbReference type="PANTHER" id="PTHR30531">
    <property type="entry name" value="FLAGELLAR BIOSYNTHETIC PROTEIN FLHB"/>
    <property type="match status" value="1"/>
</dbReference>
<dbReference type="Proteomes" id="UP000516046">
    <property type="component" value="Chromosome"/>
</dbReference>
<sequence length="118" mass="12783">MSRSEEEKAVALKYNPEDDKAPVVIASGYGEIAERIIDIAEERGIPVYRDDSAASMMCMLQVGTTIPPELYEAIAKIYVEILKLADTVKNPDGLPQKPAAKPNPQQTDSPAGKEPPVS</sequence>
<name>A0A7G9WEB8_9FIRM</name>
<evidence type="ECO:0000313" key="2">
    <source>
        <dbReference type="EMBL" id="QNO17030.1"/>
    </source>
</evidence>
<dbReference type="Pfam" id="PF01312">
    <property type="entry name" value="Bac_export_2"/>
    <property type="match status" value="1"/>
</dbReference>
<feature type="compositionally biased region" description="Low complexity" evidence="1">
    <location>
        <begin position="95"/>
        <end position="106"/>
    </location>
</feature>
<proteinExistence type="predicted"/>
<gene>
    <name evidence="2" type="ORF">H6X83_08645</name>
</gene>
<dbReference type="AlphaFoldDB" id="A0A7G9WEB8"/>
<dbReference type="GO" id="GO:0005886">
    <property type="term" value="C:plasma membrane"/>
    <property type="evidence" value="ECO:0007669"/>
    <property type="project" value="TreeGrafter"/>
</dbReference>
<organism evidence="2 3">
    <name type="scientific">Caproicibacterium amylolyticum</name>
    <dbReference type="NCBI Taxonomy" id="2766537"/>
    <lineage>
        <taxon>Bacteria</taxon>
        <taxon>Bacillati</taxon>
        <taxon>Bacillota</taxon>
        <taxon>Clostridia</taxon>
        <taxon>Eubacteriales</taxon>
        <taxon>Oscillospiraceae</taxon>
        <taxon>Caproicibacterium</taxon>
    </lineage>
</organism>
<feature type="region of interest" description="Disordered" evidence="1">
    <location>
        <begin position="90"/>
        <end position="118"/>
    </location>
</feature>
<protein>
    <submittedName>
        <fullName evidence="2">EscU/YscU/HrcU family type III secretion system export apparatus switch protein</fullName>
    </submittedName>
</protein>
<accession>A0A7G9WEB8</accession>